<comment type="caution">
    <text evidence="2">The sequence shown here is derived from an EMBL/GenBank/DDBJ whole genome shotgun (WGS) entry which is preliminary data.</text>
</comment>
<feature type="region of interest" description="Disordered" evidence="1">
    <location>
        <begin position="32"/>
        <end position="60"/>
    </location>
</feature>
<sequence>MAASRAARSAAAGAGLVHRSCPIAAFRPQRRGFAGQDASSEHPQRGCAAEDASSEHMLVRRSPHADPRLPLFHVHGVESSLEQHYNDEFVATEKDMESSEAMWALYVRWCEYFKEKRDHDEMVRLFPNFQKTVRRVHEVKNSNLPYRLEISEYADMKALEHTKRLTDEDFERYKAQGLLDESHLE</sequence>
<evidence type="ECO:0008006" key="4">
    <source>
        <dbReference type="Google" id="ProtNLM"/>
    </source>
</evidence>
<dbReference type="EMBL" id="CM029040">
    <property type="protein sequence ID" value="KAG2637770.1"/>
    <property type="molecule type" value="Genomic_DNA"/>
</dbReference>
<dbReference type="AlphaFoldDB" id="A0A8T0VRA6"/>
<evidence type="ECO:0000313" key="3">
    <source>
        <dbReference type="Proteomes" id="UP000823388"/>
    </source>
</evidence>
<name>A0A8T0VRA6_PANVG</name>
<gene>
    <name evidence="2" type="ORF">PVAP13_2NG537000</name>
</gene>
<reference evidence="2" key="1">
    <citation type="submission" date="2020-05" db="EMBL/GenBank/DDBJ databases">
        <title>WGS assembly of Panicum virgatum.</title>
        <authorList>
            <person name="Lovell J.T."/>
            <person name="Jenkins J."/>
            <person name="Shu S."/>
            <person name="Juenger T.E."/>
            <person name="Schmutz J."/>
        </authorList>
    </citation>
    <scope>NUCLEOTIDE SEQUENCE</scope>
    <source>
        <strain evidence="2">AP13</strain>
    </source>
</reference>
<dbReference type="EMBL" id="CM029040">
    <property type="protein sequence ID" value="KAG2637769.1"/>
    <property type="molecule type" value="Genomic_DNA"/>
</dbReference>
<dbReference type="Gene3D" id="1.10.287.2250">
    <property type="match status" value="1"/>
</dbReference>
<organism evidence="2 3">
    <name type="scientific">Panicum virgatum</name>
    <name type="common">Blackwell switchgrass</name>
    <dbReference type="NCBI Taxonomy" id="38727"/>
    <lineage>
        <taxon>Eukaryota</taxon>
        <taxon>Viridiplantae</taxon>
        <taxon>Streptophyta</taxon>
        <taxon>Embryophyta</taxon>
        <taxon>Tracheophyta</taxon>
        <taxon>Spermatophyta</taxon>
        <taxon>Magnoliopsida</taxon>
        <taxon>Liliopsida</taxon>
        <taxon>Poales</taxon>
        <taxon>Poaceae</taxon>
        <taxon>PACMAD clade</taxon>
        <taxon>Panicoideae</taxon>
        <taxon>Panicodae</taxon>
        <taxon>Paniceae</taxon>
        <taxon>Panicinae</taxon>
        <taxon>Panicum</taxon>
        <taxon>Panicum sect. Hiantes</taxon>
    </lineage>
</organism>
<evidence type="ECO:0000256" key="1">
    <source>
        <dbReference type="SAM" id="MobiDB-lite"/>
    </source>
</evidence>
<keyword evidence="3" id="KW-1185">Reference proteome</keyword>
<accession>A0A8T0VRA6</accession>
<evidence type="ECO:0000313" key="2">
    <source>
        <dbReference type="EMBL" id="KAG2637770.1"/>
    </source>
</evidence>
<dbReference type="Proteomes" id="UP000823388">
    <property type="component" value="Chromosome 2N"/>
</dbReference>
<proteinExistence type="predicted"/>
<protein>
    <recommendedName>
        <fullName evidence="4">Cathepsin propeptide inhibitor domain-containing protein</fullName>
    </recommendedName>
</protein>